<evidence type="ECO:0000313" key="2">
    <source>
        <dbReference type="Proteomes" id="UP000515679"/>
    </source>
</evidence>
<organism evidence="1 2">
    <name type="scientific">Cohnella cholangitidis</name>
    <dbReference type="NCBI Taxonomy" id="2598458"/>
    <lineage>
        <taxon>Bacteria</taxon>
        <taxon>Bacillati</taxon>
        <taxon>Bacillota</taxon>
        <taxon>Bacilli</taxon>
        <taxon>Bacillales</taxon>
        <taxon>Paenibacillaceae</taxon>
        <taxon>Cohnella</taxon>
    </lineage>
</organism>
<proteinExistence type="predicted"/>
<dbReference type="Pfam" id="PF00756">
    <property type="entry name" value="Esterase"/>
    <property type="match status" value="1"/>
</dbReference>
<dbReference type="PANTHER" id="PTHR48098">
    <property type="entry name" value="ENTEROCHELIN ESTERASE-RELATED"/>
    <property type="match status" value="1"/>
</dbReference>
<dbReference type="InterPro" id="IPR050583">
    <property type="entry name" value="Mycobacterial_A85_antigen"/>
</dbReference>
<accession>A0A7G5C1L7</accession>
<dbReference type="KEGG" id="cchl:FPL14_19355"/>
<protein>
    <submittedName>
        <fullName evidence="1">Alpha/beta hydrolase</fullName>
    </submittedName>
</protein>
<gene>
    <name evidence="1" type="ORF">FPL14_19355</name>
</gene>
<reference evidence="1 2" key="1">
    <citation type="submission" date="2019-07" db="EMBL/GenBank/DDBJ databases">
        <authorList>
            <person name="Kim J.K."/>
            <person name="Cheong H.-M."/>
            <person name="Choi Y."/>
            <person name="Hwang K.J."/>
            <person name="Lee S."/>
            <person name="Choi C."/>
        </authorList>
    </citation>
    <scope>NUCLEOTIDE SEQUENCE [LARGE SCALE GENOMIC DNA]</scope>
    <source>
        <strain evidence="1 2">KS 22</strain>
    </source>
</reference>
<dbReference type="Gene3D" id="3.40.50.1820">
    <property type="entry name" value="alpha/beta hydrolase"/>
    <property type="match status" value="1"/>
</dbReference>
<dbReference type="PANTHER" id="PTHR48098:SF6">
    <property type="entry name" value="FERRI-BACILLIBACTIN ESTERASE BESA"/>
    <property type="match status" value="1"/>
</dbReference>
<name>A0A7G5C1L7_9BACL</name>
<dbReference type="EMBL" id="CP041969">
    <property type="protein sequence ID" value="QMV43101.1"/>
    <property type="molecule type" value="Genomic_DNA"/>
</dbReference>
<dbReference type="InterPro" id="IPR029058">
    <property type="entry name" value="AB_hydrolase_fold"/>
</dbReference>
<dbReference type="GO" id="GO:0016787">
    <property type="term" value="F:hydrolase activity"/>
    <property type="evidence" value="ECO:0007669"/>
    <property type="project" value="UniProtKB-KW"/>
</dbReference>
<dbReference type="Proteomes" id="UP000515679">
    <property type="component" value="Chromosome"/>
</dbReference>
<dbReference type="InterPro" id="IPR000801">
    <property type="entry name" value="Esterase-like"/>
</dbReference>
<keyword evidence="1" id="KW-0378">Hydrolase</keyword>
<evidence type="ECO:0000313" key="1">
    <source>
        <dbReference type="EMBL" id="QMV43101.1"/>
    </source>
</evidence>
<dbReference type="SUPFAM" id="SSF53474">
    <property type="entry name" value="alpha/beta-Hydrolases"/>
    <property type="match status" value="1"/>
</dbReference>
<sequence>MIGRSRIDTIAGYRSECLNNERDVFVYLPPGYDEQPDKKYPVLYVHDGQNVFHAAFNGQTWNLHNVCDRLIAEGRIEEVIVVAVSNMGMERNSEFAHNGPFASELDYPCHGESYEHFLIEELKPYIDRTYRTKGESCHTALMGSSRGGLVTYHIGFRRSDVFGKLAIISPYFAQYDEEKMTHRPIVQHFVKKRPLRLWIDTGGLEGMTVQVGHVRSMVEHFAGLGYRSGEDLMFCYEPVAEHNEEAWEKRVHAPLIYFFGDIGSPVSSELAGGDVAGIEGADSCVYPLINYESGLTVADMNARYVVTPGDAATITAEGLIKAAKIGDCKIEYVHPTLSVSKSLTIVPELSAEVTVDLEVCVPANTTADARVYAGVELDRVGPRIYRRSFTLPRNTGFSFHVCEYSGLREADAEGKDVPKRRFVANEDLKLRYEVMSWVKGQTL</sequence>
<dbReference type="AlphaFoldDB" id="A0A7G5C1L7"/>
<keyword evidence="2" id="KW-1185">Reference proteome</keyword>
<dbReference type="RefSeq" id="WP_182299334.1">
    <property type="nucleotide sequence ID" value="NZ_CP041969.1"/>
</dbReference>